<dbReference type="Pfam" id="PF08281">
    <property type="entry name" value="Sigma70_r4_2"/>
    <property type="match status" value="1"/>
</dbReference>
<feature type="region of interest" description="Disordered" evidence="5">
    <location>
        <begin position="179"/>
        <end position="200"/>
    </location>
</feature>
<sequence length="264" mass="29517">MSPARQEQLVKPPAGSAAPLEPDVGLASKWAGDAADIDAAEVDGADRVDRLAADFDLVTGLAFQNFHGLDYLEFEREMAKYGLAVIGSWIRRGLIRHYCLQRGYGGLKEPPRGAFDDADLVEDLAQETVGVALFHFRTVLAAGKWDYRRGASLRTFFIGQCLMRFPNIYRQWLLHDAPNDTTSPDPDPLQQLRRQDPDPEQLVIDQMTGIELLGRMSPRDRRIFQLMAVGTTQTEIAEELGITPKTVERAIANQRGRLRKERGA</sequence>
<evidence type="ECO:0000256" key="5">
    <source>
        <dbReference type="SAM" id="MobiDB-lite"/>
    </source>
</evidence>
<feature type="region of interest" description="Disordered" evidence="5">
    <location>
        <begin position="1"/>
        <end position="21"/>
    </location>
</feature>
<dbReference type="PRINTS" id="PR00038">
    <property type="entry name" value="HTHLUXR"/>
</dbReference>
<organism evidence="7 8">
    <name type="scientific">Kribbella ginsengisoli</name>
    <dbReference type="NCBI Taxonomy" id="363865"/>
    <lineage>
        <taxon>Bacteria</taxon>
        <taxon>Bacillati</taxon>
        <taxon>Actinomycetota</taxon>
        <taxon>Actinomycetes</taxon>
        <taxon>Propionibacteriales</taxon>
        <taxon>Kribbellaceae</taxon>
        <taxon>Kribbella</taxon>
    </lineage>
</organism>
<dbReference type="InterPro" id="IPR016032">
    <property type="entry name" value="Sig_transdc_resp-reg_C-effctor"/>
</dbReference>
<keyword evidence="2" id="KW-0805">Transcription regulation</keyword>
<dbReference type="SMART" id="SM00421">
    <property type="entry name" value="HTH_LUXR"/>
    <property type="match status" value="1"/>
</dbReference>
<feature type="domain" description="HTH luxR-type" evidence="6">
    <location>
        <begin position="213"/>
        <end position="259"/>
    </location>
</feature>
<evidence type="ECO:0000256" key="2">
    <source>
        <dbReference type="ARBA" id="ARBA00023015"/>
    </source>
</evidence>
<gene>
    <name evidence="7" type="ORF">GCM10022235_82790</name>
</gene>
<keyword evidence="8" id="KW-1185">Reference proteome</keyword>
<reference evidence="8" key="1">
    <citation type="journal article" date="2019" name="Int. J. Syst. Evol. Microbiol.">
        <title>The Global Catalogue of Microorganisms (GCM) 10K type strain sequencing project: providing services to taxonomists for standard genome sequencing and annotation.</title>
        <authorList>
            <consortium name="The Broad Institute Genomics Platform"/>
            <consortium name="The Broad Institute Genome Sequencing Center for Infectious Disease"/>
            <person name="Wu L."/>
            <person name="Ma J."/>
        </authorList>
    </citation>
    <scope>NUCLEOTIDE SEQUENCE [LARGE SCALE GENOMIC DNA]</scope>
    <source>
        <strain evidence="8">JCM 16928</strain>
    </source>
</reference>
<dbReference type="RefSeq" id="WP_344850166.1">
    <property type="nucleotide sequence ID" value="NZ_BAABAA010000022.1"/>
</dbReference>
<dbReference type="Gene3D" id="1.10.10.10">
    <property type="entry name" value="Winged helix-like DNA-binding domain superfamily/Winged helix DNA-binding domain"/>
    <property type="match status" value="1"/>
</dbReference>
<dbReference type="SUPFAM" id="SSF46894">
    <property type="entry name" value="C-terminal effector domain of the bipartite response regulators"/>
    <property type="match status" value="1"/>
</dbReference>
<evidence type="ECO:0000313" key="8">
    <source>
        <dbReference type="Proteomes" id="UP001501222"/>
    </source>
</evidence>
<evidence type="ECO:0000256" key="4">
    <source>
        <dbReference type="ARBA" id="ARBA00023163"/>
    </source>
</evidence>
<dbReference type="Proteomes" id="UP001501222">
    <property type="component" value="Unassembled WGS sequence"/>
</dbReference>
<accession>A0ABP6Z4E2</accession>
<evidence type="ECO:0000313" key="7">
    <source>
        <dbReference type="EMBL" id="GAA3598444.1"/>
    </source>
</evidence>
<comment type="caution">
    <text evidence="7">The sequence shown here is derived from an EMBL/GenBank/DDBJ whole genome shotgun (WGS) entry which is preliminary data.</text>
</comment>
<dbReference type="EMBL" id="BAABAA010000022">
    <property type="protein sequence ID" value="GAA3598444.1"/>
    <property type="molecule type" value="Genomic_DNA"/>
</dbReference>
<dbReference type="InterPro" id="IPR000792">
    <property type="entry name" value="Tscrpt_reg_LuxR_C"/>
</dbReference>
<dbReference type="InterPro" id="IPR013249">
    <property type="entry name" value="RNA_pol_sigma70_r4_t2"/>
</dbReference>
<protein>
    <submittedName>
        <fullName evidence="7">Fis family transcriptional regulator</fullName>
    </submittedName>
</protein>
<dbReference type="InterPro" id="IPR036388">
    <property type="entry name" value="WH-like_DNA-bd_sf"/>
</dbReference>
<comment type="similarity">
    <text evidence="1">Belongs to the sigma-70 factor family. ECF subfamily.</text>
</comment>
<keyword evidence="3" id="KW-0731">Sigma factor</keyword>
<evidence type="ECO:0000256" key="1">
    <source>
        <dbReference type="ARBA" id="ARBA00010641"/>
    </source>
</evidence>
<keyword evidence="4" id="KW-0804">Transcription</keyword>
<evidence type="ECO:0000256" key="3">
    <source>
        <dbReference type="ARBA" id="ARBA00023082"/>
    </source>
</evidence>
<name>A0ABP6Z4E2_9ACTN</name>
<proteinExistence type="inferred from homology"/>
<evidence type="ECO:0000259" key="6">
    <source>
        <dbReference type="SMART" id="SM00421"/>
    </source>
</evidence>